<dbReference type="PANTHER" id="PTHR30487">
    <property type="entry name" value="TYPE 4 PREPILIN-LIKE PROTEINS LEADER PEPTIDE-PROCESSING ENZYME"/>
    <property type="match status" value="1"/>
</dbReference>
<comment type="similarity">
    <text evidence="2">Belongs to the peptidase A24 family.</text>
</comment>
<comment type="subcellular location">
    <subcellularLocation>
        <location evidence="1">Cell membrane</location>
        <topology evidence="1">Multi-pass membrane protein</topology>
    </subcellularLocation>
</comment>
<feature type="transmembrane region" description="Helical" evidence="7">
    <location>
        <begin position="6"/>
        <end position="23"/>
    </location>
</feature>
<name>A0A1F7UHQ1_9BACT</name>
<keyword evidence="5 7" id="KW-1133">Transmembrane helix</keyword>
<evidence type="ECO:0000256" key="1">
    <source>
        <dbReference type="ARBA" id="ARBA00004651"/>
    </source>
</evidence>
<gene>
    <name evidence="10" type="ORF">A3J43_04330</name>
</gene>
<sequence>MWQSIILSFIFGLIIGSFLNVVICRLPREETLHGRSRCPHCRRTLAWFELVPVLSFVVLTRKCRTCKTVISWQYPLVELATALLFALSVSLRLPELEPLTLSSILAVLRDWIVISALLVTFATDLTSQLIYDAVLFAAGVLAFLLGVFSGNPLPTTLLGGILGASFFGLQYLISKGIWIGAGDIVLGGFLGIVLGFPNVFVALALAYVLGLVVALPLLACNKKQWGSRIAFGTFLSVAGIITFFWGNKILDWYFNLILM</sequence>
<feature type="transmembrane region" description="Helical" evidence="7">
    <location>
        <begin position="72"/>
        <end position="91"/>
    </location>
</feature>
<evidence type="ECO:0000256" key="5">
    <source>
        <dbReference type="ARBA" id="ARBA00022989"/>
    </source>
</evidence>
<reference evidence="10 11" key="1">
    <citation type="journal article" date="2016" name="Nat. Commun.">
        <title>Thousands of microbial genomes shed light on interconnected biogeochemical processes in an aquifer system.</title>
        <authorList>
            <person name="Anantharaman K."/>
            <person name="Brown C.T."/>
            <person name="Hug L.A."/>
            <person name="Sharon I."/>
            <person name="Castelle C.J."/>
            <person name="Probst A.J."/>
            <person name="Thomas B.C."/>
            <person name="Singh A."/>
            <person name="Wilkins M.J."/>
            <person name="Karaoz U."/>
            <person name="Brodie E.L."/>
            <person name="Williams K.H."/>
            <person name="Hubbard S.S."/>
            <person name="Banfield J.F."/>
        </authorList>
    </citation>
    <scope>NUCLEOTIDE SEQUENCE [LARGE SCALE GENOMIC DNA]</scope>
</reference>
<evidence type="ECO:0008006" key="12">
    <source>
        <dbReference type="Google" id="ProtNLM"/>
    </source>
</evidence>
<dbReference type="AlphaFoldDB" id="A0A1F7UHQ1"/>
<dbReference type="Gene3D" id="1.20.120.1220">
    <property type="match status" value="1"/>
</dbReference>
<keyword evidence="3" id="KW-1003">Cell membrane</keyword>
<keyword evidence="4 7" id="KW-0812">Transmembrane</keyword>
<accession>A0A1F7UHQ1</accession>
<dbReference type="GO" id="GO:0005886">
    <property type="term" value="C:plasma membrane"/>
    <property type="evidence" value="ECO:0007669"/>
    <property type="project" value="UniProtKB-SubCell"/>
</dbReference>
<dbReference type="EMBL" id="MGEF01000063">
    <property type="protein sequence ID" value="OGL77217.1"/>
    <property type="molecule type" value="Genomic_DNA"/>
</dbReference>
<feature type="domain" description="Prepilin type IV endopeptidase peptidase" evidence="8">
    <location>
        <begin position="111"/>
        <end position="215"/>
    </location>
</feature>
<protein>
    <recommendedName>
        <fullName evidence="12">Peptidase A24A N-terminal domain-containing protein</fullName>
    </recommendedName>
</protein>
<dbReference type="InterPro" id="IPR010627">
    <property type="entry name" value="Prepilin_pept_A24_N"/>
</dbReference>
<evidence type="ECO:0000259" key="9">
    <source>
        <dbReference type="Pfam" id="PF06750"/>
    </source>
</evidence>
<feature type="transmembrane region" description="Helical" evidence="7">
    <location>
        <begin position="225"/>
        <end position="246"/>
    </location>
</feature>
<evidence type="ECO:0000256" key="7">
    <source>
        <dbReference type="SAM" id="Phobius"/>
    </source>
</evidence>
<evidence type="ECO:0000256" key="3">
    <source>
        <dbReference type="ARBA" id="ARBA00022475"/>
    </source>
</evidence>
<evidence type="ECO:0000313" key="10">
    <source>
        <dbReference type="EMBL" id="OGL77217.1"/>
    </source>
</evidence>
<dbReference type="InterPro" id="IPR050882">
    <property type="entry name" value="Prepilin_peptidase/N-MTase"/>
</dbReference>
<evidence type="ECO:0000256" key="6">
    <source>
        <dbReference type="ARBA" id="ARBA00023136"/>
    </source>
</evidence>
<proteinExistence type="inferred from homology"/>
<evidence type="ECO:0000256" key="4">
    <source>
        <dbReference type="ARBA" id="ARBA00022692"/>
    </source>
</evidence>
<organism evidence="10 11">
    <name type="scientific">Candidatus Uhrbacteria bacterium RIFCSPHIGHO2_12_FULL_54_23</name>
    <dbReference type="NCBI Taxonomy" id="1802397"/>
    <lineage>
        <taxon>Bacteria</taxon>
        <taxon>Candidatus Uhriibacteriota</taxon>
    </lineage>
</organism>
<dbReference type="GO" id="GO:0006465">
    <property type="term" value="P:signal peptide processing"/>
    <property type="evidence" value="ECO:0007669"/>
    <property type="project" value="TreeGrafter"/>
</dbReference>
<keyword evidence="6 7" id="KW-0472">Membrane</keyword>
<evidence type="ECO:0000313" key="11">
    <source>
        <dbReference type="Proteomes" id="UP000176604"/>
    </source>
</evidence>
<dbReference type="GO" id="GO:0004190">
    <property type="term" value="F:aspartic-type endopeptidase activity"/>
    <property type="evidence" value="ECO:0007669"/>
    <property type="project" value="InterPro"/>
</dbReference>
<comment type="caution">
    <text evidence="10">The sequence shown here is derived from an EMBL/GenBank/DDBJ whole genome shotgun (WGS) entry which is preliminary data.</text>
</comment>
<dbReference type="Pfam" id="PF01478">
    <property type="entry name" value="Peptidase_A24"/>
    <property type="match status" value="1"/>
</dbReference>
<dbReference type="Pfam" id="PF06750">
    <property type="entry name" value="A24_N_bact"/>
    <property type="match status" value="1"/>
</dbReference>
<dbReference type="Proteomes" id="UP000176604">
    <property type="component" value="Unassembled WGS sequence"/>
</dbReference>
<dbReference type="PANTHER" id="PTHR30487:SF0">
    <property type="entry name" value="PREPILIN LEADER PEPTIDASE_N-METHYLTRANSFERASE-RELATED"/>
    <property type="match status" value="1"/>
</dbReference>
<dbReference type="InterPro" id="IPR000045">
    <property type="entry name" value="Prepilin_IV_endopep_pep"/>
</dbReference>
<dbReference type="STRING" id="1802397.A3J43_04330"/>
<feature type="transmembrane region" description="Helical" evidence="7">
    <location>
        <begin position="155"/>
        <end position="173"/>
    </location>
</feature>
<evidence type="ECO:0000259" key="8">
    <source>
        <dbReference type="Pfam" id="PF01478"/>
    </source>
</evidence>
<evidence type="ECO:0000256" key="2">
    <source>
        <dbReference type="ARBA" id="ARBA00005801"/>
    </source>
</evidence>
<feature type="transmembrane region" description="Helical" evidence="7">
    <location>
        <begin position="185"/>
        <end position="218"/>
    </location>
</feature>
<feature type="domain" description="Prepilin peptidase A24 N-terminal" evidence="9">
    <location>
        <begin position="10"/>
        <end position="89"/>
    </location>
</feature>
<feature type="transmembrane region" description="Helical" evidence="7">
    <location>
        <begin position="129"/>
        <end position="148"/>
    </location>
</feature>